<dbReference type="Proteomes" id="UP000075359">
    <property type="component" value="Unassembled WGS sequence"/>
</dbReference>
<name>A0A151CFW5_9BACT</name>
<accession>A0A151CFW5</accession>
<evidence type="ECO:0000313" key="2">
    <source>
        <dbReference type="EMBL" id="KYJ86406.1"/>
    </source>
</evidence>
<keyword evidence="1" id="KW-0175">Coiled coil</keyword>
<feature type="coiled-coil region" evidence="1">
    <location>
        <begin position="34"/>
        <end position="61"/>
    </location>
</feature>
<protein>
    <submittedName>
        <fullName evidence="2">Uncharacterized protein</fullName>
    </submittedName>
</protein>
<keyword evidence="3" id="KW-1185">Reference proteome</keyword>
<dbReference type="STRING" id="1630136.AS592_06325"/>
<reference evidence="2 3" key="1">
    <citation type="submission" date="2015-11" db="EMBL/GenBank/DDBJ databases">
        <title>Draft genome of Sulfurovum riftiae 1812E, a member of the Epsilonproteobacteria isolated from the tube of the deep-sea hydrothermal vent tubewom Riftia pachyptila.</title>
        <authorList>
            <person name="Vetriani C."/>
            <person name="Giovannelli D."/>
        </authorList>
    </citation>
    <scope>NUCLEOTIDE SEQUENCE [LARGE SCALE GENOMIC DNA]</scope>
    <source>
        <strain evidence="2 3">1812E</strain>
    </source>
</reference>
<proteinExistence type="predicted"/>
<evidence type="ECO:0000313" key="3">
    <source>
        <dbReference type="Proteomes" id="UP000075359"/>
    </source>
</evidence>
<evidence type="ECO:0000256" key="1">
    <source>
        <dbReference type="SAM" id="Coils"/>
    </source>
</evidence>
<gene>
    <name evidence="2" type="ORF">AS592_06325</name>
</gene>
<dbReference type="RefSeq" id="WP_067331343.1">
    <property type="nucleotide sequence ID" value="NZ_LNKT01000034.1"/>
</dbReference>
<dbReference type="AlphaFoldDB" id="A0A151CFW5"/>
<comment type="caution">
    <text evidence="2">The sequence shown here is derived from an EMBL/GenBank/DDBJ whole genome shotgun (WGS) entry which is preliminary data.</text>
</comment>
<dbReference type="OrthoDB" id="5372882at2"/>
<organism evidence="2 3">
    <name type="scientific">Sulfurovum riftiae</name>
    <dbReference type="NCBI Taxonomy" id="1630136"/>
    <lineage>
        <taxon>Bacteria</taxon>
        <taxon>Pseudomonadati</taxon>
        <taxon>Campylobacterota</taxon>
        <taxon>Epsilonproteobacteria</taxon>
        <taxon>Campylobacterales</taxon>
        <taxon>Sulfurovaceae</taxon>
        <taxon>Sulfurovum</taxon>
    </lineage>
</organism>
<sequence>MTDDERGLMMLERSIYEAQAMLEKEQTFRPFAMLLDTEGNIERLENSIENVRDAYRALYEEIKLCVEEKPIDIIVLLSDVAMPENIGEEGVESGIRVHLEERSQQHKKIAGRYIYVPYQLQRLAGKEEIHAKLFAPTAVSFPLEFLKENQSGR</sequence>
<dbReference type="EMBL" id="LNKT01000034">
    <property type="protein sequence ID" value="KYJ86406.1"/>
    <property type="molecule type" value="Genomic_DNA"/>
</dbReference>